<accession>A0A2K3LUQ0</accession>
<evidence type="ECO:0000313" key="2">
    <source>
        <dbReference type="Proteomes" id="UP000236291"/>
    </source>
</evidence>
<comment type="caution">
    <text evidence="1">The sequence shown here is derived from an EMBL/GenBank/DDBJ whole genome shotgun (WGS) entry which is preliminary data.</text>
</comment>
<reference evidence="1 2" key="1">
    <citation type="journal article" date="2014" name="Am. J. Bot.">
        <title>Genome assembly and annotation for red clover (Trifolium pratense; Fabaceae).</title>
        <authorList>
            <person name="Istvanek J."/>
            <person name="Jaros M."/>
            <person name="Krenek A."/>
            <person name="Repkova J."/>
        </authorList>
    </citation>
    <scope>NUCLEOTIDE SEQUENCE [LARGE SCALE GENOMIC DNA]</scope>
    <source>
        <strain evidence="2">cv. Tatra</strain>
        <tissue evidence="1">Young leaves</tissue>
    </source>
</reference>
<organism evidence="1 2">
    <name type="scientific">Trifolium pratense</name>
    <name type="common">Red clover</name>
    <dbReference type="NCBI Taxonomy" id="57577"/>
    <lineage>
        <taxon>Eukaryota</taxon>
        <taxon>Viridiplantae</taxon>
        <taxon>Streptophyta</taxon>
        <taxon>Embryophyta</taxon>
        <taxon>Tracheophyta</taxon>
        <taxon>Spermatophyta</taxon>
        <taxon>Magnoliopsida</taxon>
        <taxon>eudicotyledons</taxon>
        <taxon>Gunneridae</taxon>
        <taxon>Pentapetalae</taxon>
        <taxon>rosids</taxon>
        <taxon>fabids</taxon>
        <taxon>Fabales</taxon>
        <taxon>Fabaceae</taxon>
        <taxon>Papilionoideae</taxon>
        <taxon>50 kb inversion clade</taxon>
        <taxon>NPAAA clade</taxon>
        <taxon>Hologalegina</taxon>
        <taxon>IRL clade</taxon>
        <taxon>Trifolieae</taxon>
        <taxon>Trifolium</taxon>
    </lineage>
</organism>
<name>A0A2K3LUQ0_TRIPR</name>
<sequence length="100" mass="11686">MIPHLQSPNLCCQPESLPLESLLPRTLISAFSNPFGHRFDKIPQPLMFADGVRRQHLKDYPHFDHFICIPCYQHALVEKDLNLLERSCPGHFTYQKDKEK</sequence>
<dbReference type="Proteomes" id="UP000236291">
    <property type="component" value="Unassembled WGS sequence"/>
</dbReference>
<dbReference type="EMBL" id="ASHM01041620">
    <property type="protein sequence ID" value="PNX82261.1"/>
    <property type="molecule type" value="Genomic_DNA"/>
</dbReference>
<proteinExistence type="predicted"/>
<evidence type="ECO:0000313" key="1">
    <source>
        <dbReference type="EMBL" id="PNX82261.1"/>
    </source>
</evidence>
<reference evidence="1 2" key="2">
    <citation type="journal article" date="2017" name="Front. Plant Sci.">
        <title>Gene Classification and Mining of Molecular Markers Useful in Red Clover (Trifolium pratense) Breeding.</title>
        <authorList>
            <person name="Istvanek J."/>
            <person name="Dluhosova J."/>
            <person name="Dluhos P."/>
            <person name="Patkova L."/>
            <person name="Nedelnik J."/>
            <person name="Repkova J."/>
        </authorList>
    </citation>
    <scope>NUCLEOTIDE SEQUENCE [LARGE SCALE GENOMIC DNA]</scope>
    <source>
        <strain evidence="2">cv. Tatra</strain>
        <tissue evidence="1">Young leaves</tissue>
    </source>
</reference>
<protein>
    <submittedName>
        <fullName evidence="1">Uncharacterized protein</fullName>
    </submittedName>
</protein>
<gene>
    <name evidence="1" type="ORF">L195_g038290</name>
</gene>
<dbReference type="AlphaFoldDB" id="A0A2K3LUQ0"/>